<feature type="region of interest" description="Disordered" evidence="1">
    <location>
        <begin position="9"/>
        <end position="45"/>
    </location>
</feature>
<dbReference type="EMBL" id="GBHO01014478">
    <property type="protein sequence ID" value="JAG29126.1"/>
    <property type="molecule type" value="Transcribed_RNA"/>
</dbReference>
<organism evidence="7">
    <name type="scientific">Lygus hesperus</name>
    <name type="common">Western plant bug</name>
    <dbReference type="NCBI Taxonomy" id="30085"/>
    <lineage>
        <taxon>Eukaryota</taxon>
        <taxon>Metazoa</taxon>
        <taxon>Ecdysozoa</taxon>
        <taxon>Arthropoda</taxon>
        <taxon>Hexapoda</taxon>
        <taxon>Insecta</taxon>
        <taxon>Pterygota</taxon>
        <taxon>Neoptera</taxon>
        <taxon>Paraneoptera</taxon>
        <taxon>Hemiptera</taxon>
        <taxon>Heteroptera</taxon>
        <taxon>Panheteroptera</taxon>
        <taxon>Cimicomorpha</taxon>
        <taxon>Miridae</taxon>
        <taxon>Mirini</taxon>
        <taxon>Lygus</taxon>
    </lineage>
</organism>
<name>A0A0A9YDG0_LYGHE</name>
<evidence type="ECO:0000313" key="6">
    <source>
        <dbReference type="EMBL" id="JAG29127.1"/>
    </source>
</evidence>
<evidence type="ECO:0000313" key="3">
    <source>
        <dbReference type="EMBL" id="JAG29123.1"/>
    </source>
</evidence>
<evidence type="ECO:0000313" key="5">
    <source>
        <dbReference type="EMBL" id="JAG29126.1"/>
    </source>
</evidence>
<evidence type="ECO:0000313" key="8">
    <source>
        <dbReference type="EMBL" id="JAG29129.1"/>
    </source>
</evidence>
<dbReference type="EMBL" id="GBHO01014481">
    <property type="protein sequence ID" value="JAG29123.1"/>
    <property type="molecule type" value="Transcribed_RNA"/>
</dbReference>
<protein>
    <submittedName>
        <fullName evidence="7">Uncharacterized protein</fullName>
    </submittedName>
</protein>
<sequence>LLQLLHVKRNQNSNSGRNTVTDSTHRVSSARDNQSTLQKDTPVPLKGDIYVSEKYPTHADVISPAPPTKKLTTLQTSLTYSDDSDEESSELVGGSASNQGRVVDNDKYKDKNMKNEQNTYENVNTNEDSDESSDIEIPDSWDGDPDEYIEQEILRRKQGRLQREQELEEAVEIIDDDNNVWILQNDDFIYKGKVNDHPDTNAIQVASSIHFIPIWTQEEQVLQDTVDAQTAIKPKRVAPDHIVEAEIESFTNE</sequence>
<evidence type="ECO:0000313" key="2">
    <source>
        <dbReference type="EMBL" id="JAG02647.1"/>
    </source>
</evidence>
<feature type="compositionally biased region" description="Polar residues" evidence="1">
    <location>
        <begin position="116"/>
        <end position="126"/>
    </location>
</feature>
<evidence type="ECO:0000313" key="7">
    <source>
        <dbReference type="EMBL" id="JAG29128.1"/>
    </source>
</evidence>
<dbReference type="EMBL" id="GBHO01014470">
    <property type="protein sequence ID" value="JAG29134.1"/>
    <property type="molecule type" value="Transcribed_RNA"/>
</dbReference>
<feature type="compositionally biased region" description="Polar residues" evidence="1">
    <location>
        <begin position="10"/>
        <end position="39"/>
    </location>
</feature>
<evidence type="ECO:0000313" key="9">
    <source>
        <dbReference type="EMBL" id="JAG29134.1"/>
    </source>
</evidence>
<dbReference type="EMBL" id="GBHO01014475">
    <property type="protein sequence ID" value="JAG29129.1"/>
    <property type="molecule type" value="Transcribed_RNA"/>
</dbReference>
<evidence type="ECO:0000256" key="1">
    <source>
        <dbReference type="SAM" id="MobiDB-lite"/>
    </source>
</evidence>
<dbReference type="AlphaFoldDB" id="A0A0A9YDG0"/>
<dbReference type="EMBL" id="GBHO01040957">
    <property type="protein sequence ID" value="JAG02647.1"/>
    <property type="molecule type" value="Transcribed_RNA"/>
</dbReference>
<dbReference type="EMBL" id="GBHO01014480">
    <property type="protein sequence ID" value="JAG29124.1"/>
    <property type="molecule type" value="Transcribed_RNA"/>
</dbReference>
<feature type="compositionally biased region" description="Acidic residues" evidence="1">
    <location>
        <begin position="127"/>
        <end position="145"/>
    </location>
</feature>
<dbReference type="EMBL" id="GBHO01014477">
    <property type="protein sequence ID" value="JAG29127.1"/>
    <property type="molecule type" value="Transcribed_RNA"/>
</dbReference>
<accession>A0A0A9YDG0</accession>
<feature type="compositionally biased region" description="Basic and acidic residues" evidence="1">
    <location>
        <begin position="103"/>
        <end position="114"/>
    </location>
</feature>
<feature type="non-terminal residue" evidence="7">
    <location>
        <position position="1"/>
    </location>
</feature>
<proteinExistence type="predicted"/>
<evidence type="ECO:0000313" key="4">
    <source>
        <dbReference type="EMBL" id="JAG29124.1"/>
    </source>
</evidence>
<dbReference type="EMBL" id="GBHO01014476">
    <property type="protein sequence ID" value="JAG29128.1"/>
    <property type="molecule type" value="Transcribed_RNA"/>
</dbReference>
<reference evidence="7" key="1">
    <citation type="journal article" date="2014" name="PLoS ONE">
        <title>Transcriptome-Based Identification of ABC Transporters in the Western Tarnished Plant Bug Lygus hesperus.</title>
        <authorList>
            <person name="Hull J.J."/>
            <person name="Chaney K."/>
            <person name="Geib S.M."/>
            <person name="Fabrick J.A."/>
            <person name="Brent C.S."/>
            <person name="Walsh D."/>
            <person name="Lavine L.C."/>
        </authorList>
    </citation>
    <scope>NUCLEOTIDE SEQUENCE</scope>
</reference>
<feature type="region of interest" description="Disordered" evidence="1">
    <location>
        <begin position="76"/>
        <end position="145"/>
    </location>
</feature>
<gene>
    <name evidence="8" type="ORF">CM83_12971</name>
    <name evidence="7" type="ORF">CM83_12976</name>
    <name evidence="6" type="ORF">CM83_12980</name>
    <name evidence="5" type="ORF">CM83_12985</name>
    <name evidence="2" type="ORF">CM83_12990</name>
    <name evidence="4" type="ORF">CM83_12994</name>
    <name evidence="3" type="ORF">CM83_12999</name>
    <name evidence="9" type="ORF">CM83_13003</name>
</gene>
<reference evidence="7" key="2">
    <citation type="submission" date="2014-07" db="EMBL/GenBank/DDBJ databases">
        <authorList>
            <person name="Hull J."/>
        </authorList>
    </citation>
    <scope>NUCLEOTIDE SEQUENCE</scope>
</reference>